<dbReference type="InterPro" id="IPR000595">
    <property type="entry name" value="cNMP-bd_dom"/>
</dbReference>
<name>G0ENF4_BRAIP</name>
<sequence>MEQQYNKITIKKSTIIFKYKEPAKDYFYIILKGKVTAYNVFYQNYDIHYKEGDIIGLISSIINEPYYSTIESNEDTEVLKIYVQDLAKIDNYKLIDKISNYLSSIFETWLSKYYSLITNNKVNLYNKEDIVTMANIYKNRGFTDASYKICNGCIKLFKDDIHINEAKKLIINTRPIAKPTRIEENVYSIKKGYCLYTEIEPSSYIYMIRSGKVGIYSIIDSKAVVRSIYSSNYIINYYKPVLDYKPLFTTAIVLEDSVIEIIEKDLMENIINRDNKFINNYIKATAAKINNTILKIKALSAKELNEKLIILIYSFIKMDTLFEKNKNVRLYYSIDDIKNILNIDTPNNEIFQILEQLKHMRIDKSENITINNYENFFREYENYII</sequence>
<dbReference type="InterPro" id="IPR014710">
    <property type="entry name" value="RmlC-like_jellyroll"/>
</dbReference>
<dbReference type="OrthoDB" id="306117at2"/>
<dbReference type="InterPro" id="IPR018490">
    <property type="entry name" value="cNMP-bd_dom_sf"/>
</dbReference>
<dbReference type="Proteomes" id="UP000008522">
    <property type="component" value="Chromosome"/>
</dbReference>
<gene>
    <name evidence="2" type="ordered locus">Bint_1212</name>
</gene>
<accession>G0ENF4</accession>
<dbReference type="AlphaFoldDB" id="G0ENF4"/>
<dbReference type="CDD" id="cd00038">
    <property type="entry name" value="CAP_ED"/>
    <property type="match status" value="1"/>
</dbReference>
<dbReference type="PROSITE" id="PS50042">
    <property type="entry name" value="CNMP_BINDING_3"/>
    <property type="match status" value="1"/>
</dbReference>
<reference evidence="2 3" key="1">
    <citation type="journal article" date="2011" name="BMC Genomics">
        <title>Complete genome sequence of Brachyspira intermedia reveals unique genomic features in Brachyspira species and phage-mediated horizontal gene transfer.</title>
        <authorList>
            <person name="Hafstrom T."/>
            <person name="Jansson D.S."/>
            <person name="Segerman B."/>
        </authorList>
    </citation>
    <scope>NUCLEOTIDE SEQUENCE [LARGE SCALE GENOMIC DNA]</scope>
    <source>
        <strain evidence="3">ATCC 51140 / PWS/A</strain>
    </source>
</reference>
<proteinExistence type="predicted"/>
<dbReference type="Gene3D" id="2.60.120.10">
    <property type="entry name" value="Jelly Rolls"/>
    <property type="match status" value="2"/>
</dbReference>
<evidence type="ECO:0000313" key="2">
    <source>
        <dbReference type="EMBL" id="AEM21833.1"/>
    </source>
</evidence>
<organism evidence="2 3">
    <name type="scientific">Brachyspira intermedia (strain ATCC 51140 / PWS/A)</name>
    <name type="common">Serpulina intermedia</name>
    <dbReference type="NCBI Taxonomy" id="1045858"/>
    <lineage>
        <taxon>Bacteria</taxon>
        <taxon>Pseudomonadati</taxon>
        <taxon>Spirochaetota</taxon>
        <taxon>Spirochaetia</taxon>
        <taxon>Brachyspirales</taxon>
        <taxon>Brachyspiraceae</taxon>
        <taxon>Brachyspira</taxon>
    </lineage>
</organism>
<protein>
    <recommendedName>
        <fullName evidence="1">Cyclic nucleotide-binding domain-containing protein</fullName>
    </recommendedName>
</protein>
<dbReference type="KEGG" id="bip:Bint_1212"/>
<keyword evidence="3" id="KW-1185">Reference proteome</keyword>
<evidence type="ECO:0000259" key="1">
    <source>
        <dbReference type="PROSITE" id="PS50042"/>
    </source>
</evidence>
<dbReference type="Pfam" id="PF00027">
    <property type="entry name" value="cNMP_binding"/>
    <property type="match status" value="1"/>
</dbReference>
<feature type="domain" description="Cyclic nucleotide-binding" evidence="1">
    <location>
        <begin position="25"/>
        <end position="89"/>
    </location>
</feature>
<dbReference type="HOGENOM" id="CLU_686383_0_0_12"/>
<evidence type="ECO:0000313" key="3">
    <source>
        <dbReference type="Proteomes" id="UP000008522"/>
    </source>
</evidence>
<dbReference type="eggNOG" id="COG0664">
    <property type="taxonomic scope" value="Bacteria"/>
</dbReference>
<dbReference type="GeneID" id="44969757"/>
<dbReference type="EMBL" id="CP002874">
    <property type="protein sequence ID" value="AEM21833.1"/>
    <property type="molecule type" value="Genomic_DNA"/>
</dbReference>
<dbReference type="SUPFAM" id="SSF51206">
    <property type="entry name" value="cAMP-binding domain-like"/>
    <property type="match status" value="2"/>
</dbReference>
<dbReference type="RefSeq" id="WP_014487664.1">
    <property type="nucleotide sequence ID" value="NC_017243.1"/>
</dbReference>
<dbReference type="PATRIC" id="fig|1045858.4.peg.1212"/>